<protein>
    <submittedName>
        <fullName evidence="5">2-aminomuconic semialdehyde dehydrogenase</fullName>
    </submittedName>
</protein>
<dbReference type="KEGG" id="ffu:CLAFUR5_06152"/>
<dbReference type="FunFam" id="3.40.605.10:FF:000007">
    <property type="entry name" value="NAD/NADP-dependent betaine aldehyde dehydrogenase"/>
    <property type="match status" value="1"/>
</dbReference>
<accession>A0A9Q8P998</accession>
<dbReference type="InterPro" id="IPR016163">
    <property type="entry name" value="Ald_DH_C"/>
</dbReference>
<dbReference type="SUPFAM" id="SSF53720">
    <property type="entry name" value="ALDH-like"/>
    <property type="match status" value="1"/>
</dbReference>
<keyword evidence="6" id="KW-1185">Reference proteome</keyword>
<gene>
    <name evidence="5" type="ORF">CLAFUR5_06152</name>
</gene>
<dbReference type="GeneID" id="71986030"/>
<evidence type="ECO:0000256" key="1">
    <source>
        <dbReference type="ARBA" id="ARBA00009986"/>
    </source>
</evidence>
<keyword evidence="3" id="KW-0520">NAD</keyword>
<feature type="domain" description="Aldehyde dehydrogenase" evidence="4">
    <location>
        <begin position="45"/>
        <end position="496"/>
    </location>
</feature>
<keyword evidence="2" id="KW-0560">Oxidoreductase</keyword>
<reference evidence="5" key="1">
    <citation type="submission" date="2021-12" db="EMBL/GenBank/DDBJ databases">
        <authorList>
            <person name="Zaccaron A."/>
            <person name="Stergiopoulos I."/>
        </authorList>
    </citation>
    <scope>NUCLEOTIDE SEQUENCE</scope>
    <source>
        <strain evidence="5">Race5_Kim</strain>
    </source>
</reference>
<dbReference type="RefSeq" id="XP_047762410.1">
    <property type="nucleotide sequence ID" value="XM_047905300.1"/>
</dbReference>
<evidence type="ECO:0000313" key="6">
    <source>
        <dbReference type="Proteomes" id="UP000756132"/>
    </source>
</evidence>
<name>A0A9Q8P998_PASFU</name>
<dbReference type="AlphaFoldDB" id="A0A9Q8P998"/>
<reference evidence="5" key="2">
    <citation type="journal article" date="2022" name="Microb. Genom.">
        <title>A chromosome-scale genome assembly of the tomato pathogen Cladosporium fulvum reveals a compartmentalized genome architecture and the presence of a dispensable chromosome.</title>
        <authorList>
            <person name="Zaccaron A.Z."/>
            <person name="Chen L.H."/>
            <person name="Samaras A."/>
            <person name="Stergiopoulos I."/>
        </authorList>
    </citation>
    <scope>NUCLEOTIDE SEQUENCE</scope>
    <source>
        <strain evidence="5">Race5_Kim</strain>
    </source>
</reference>
<dbReference type="Gene3D" id="3.40.605.10">
    <property type="entry name" value="Aldehyde Dehydrogenase, Chain A, domain 1"/>
    <property type="match status" value="1"/>
</dbReference>
<dbReference type="PANTHER" id="PTHR43720">
    <property type="entry name" value="2-AMINOMUCONIC SEMIALDEHYDE DEHYDROGENASE"/>
    <property type="match status" value="1"/>
</dbReference>
<dbReference type="InterPro" id="IPR016162">
    <property type="entry name" value="Ald_DH_N"/>
</dbReference>
<evidence type="ECO:0000256" key="2">
    <source>
        <dbReference type="ARBA" id="ARBA00023002"/>
    </source>
</evidence>
<dbReference type="Proteomes" id="UP000756132">
    <property type="component" value="Chromosome 5"/>
</dbReference>
<dbReference type="EMBL" id="CP090167">
    <property type="protein sequence ID" value="UJO18044.1"/>
    <property type="molecule type" value="Genomic_DNA"/>
</dbReference>
<sequence length="501" mass="54402">MADAVLNQLWDASNHEQALRQVSYSTVTPIKLTNFVDGFFSTSSSTSAQLDSVNPQNGKSYAKVPNSSANDVDAAVLSAHRAFSSWSKTSPAARSITLNKIADIIASRRNIFATWESIDQGKTYERAQIEIDRAVSNFRYFAGYILHQESAARFTDTNHLTYEHHSPKGVFALISPWNMPLYLLTWKIAPCLAFGCAAVAKPSELTSVTAFLLANVLREARLPNGVINIIFGAGAPTGKALVNHKLVKGISFTGGTATGIQIRKDTAEAIGKHLSLQLGGKNPTLVFADADLAEAVRTSAIAAFENQGEICLCGSRTYVERSLFTTFVIHFVLHVAANYKLRCNVGAVVSAAHYDKVRGYLALAKKEGAKFELGEVPPKQQQGGYWIPPTILTDVASRSSVMRDEIFGPVVTITPFDSEDEAINLANDNPNGLAAVLLTKDMSRTRRVGEQIDAGLVWVNCWLVRQLATPFGGMKSSGTGREGGAYSREVFTNVRTLHIPM</sequence>
<evidence type="ECO:0000259" key="4">
    <source>
        <dbReference type="Pfam" id="PF00171"/>
    </source>
</evidence>
<comment type="similarity">
    <text evidence="1">Belongs to the aldehyde dehydrogenase family.</text>
</comment>
<dbReference type="InterPro" id="IPR016160">
    <property type="entry name" value="Ald_DH_CS_CYS"/>
</dbReference>
<dbReference type="GO" id="GO:0016620">
    <property type="term" value="F:oxidoreductase activity, acting on the aldehyde or oxo group of donors, NAD or NADP as acceptor"/>
    <property type="evidence" value="ECO:0007669"/>
    <property type="project" value="InterPro"/>
</dbReference>
<dbReference type="OrthoDB" id="310895at2759"/>
<dbReference type="Gene3D" id="3.40.309.10">
    <property type="entry name" value="Aldehyde Dehydrogenase, Chain A, domain 2"/>
    <property type="match status" value="1"/>
</dbReference>
<dbReference type="OMA" id="QYDNAGQ"/>
<dbReference type="Pfam" id="PF00171">
    <property type="entry name" value="Aldedh"/>
    <property type="match status" value="1"/>
</dbReference>
<proteinExistence type="inferred from homology"/>
<dbReference type="PROSITE" id="PS00070">
    <property type="entry name" value="ALDEHYDE_DEHYDR_CYS"/>
    <property type="match status" value="1"/>
</dbReference>
<organism evidence="5 6">
    <name type="scientific">Passalora fulva</name>
    <name type="common">Tomato leaf mold</name>
    <name type="synonym">Cladosporium fulvum</name>
    <dbReference type="NCBI Taxonomy" id="5499"/>
    <lineage>
        <taxon>Eukaryota</taxon>
        <taxon>Fungi</taxon>
        <taxon>Dikarya</taxon>
        <taxon>Ascomycota</taxon>
        <taxon>Pezizomycotina</taxon>
        <taxon>Dothideomycetes</taxon>
        <taxon>Dothideomycetidae</taxon>
        <taxon>Mycosphaerellales</taxon>
        <taxon>Mycosphaerellaceae</taxon>
        <taxon>Fulvia</taxon>
    </lineage>
</organism>
<evidence type="ECO:0000256" key="3">
    <source>
        <dbReference type="ARBA" id="ARBA00023027"/>
    </source>
</evidence>
<evidence type="ECO:0000313" key="5">
    <source>
        <dbReference type="EMBL" id="UJO18044.1"/>
    </source>
</evidence>
<dbReference type="InterPro" id="IPR016161">
    <property type="entry name" value="Ald_DH/histidinol_DH"/>
</dbReference>
<dbReference type="InterPro" id="IPR015590">
    <property type="entry name" value="Aldehyde_DH_dom"/>
</dbReference>
<dbReference type="PANTHER" id="PTHR43720:SF2">
    <property type="entry name" value="2-AMINOMUCONIC SEMIALDEHYDE DEHYDROGENASE"/>
    <property type="match status" value="1"/>
</dbReference>
<dbReference type="CDD" id="cd07093">
    <property type="entry name" value="ALDH_F8_HMSADH"/>
    <property type="match status" value="1"/>
</dbReference>